<keyword evidence="9" id="KW-0963">Cytoplasm</keyword>
<keyword evidence="12" id="KW-0479">Metal-binding</keyword>
<keyword evidence="14 21" id="KW-1133">Transmembrane helix</keyword>
<feature type="transmembrane region" description="Helical" evidence="21">
    <location>
        <begin position="115"/>
        <end position="134"/>
    </location>
</feature>
<evidence type="ECO:0000256" key="4">
    <source>
        <dbReference type="ARBA" id="ARBA00004651"/>
    </source>
</evidence>
<dbReference type="NCBIfam" id="NF008649">
    <property type="entry name" value="PRK11644.1"/>
    <property type="match status" value="1"/>
</dbReference>
<accession>A0A2M8S4B1</accession>
<keyword evidence="15" id="KW-0408">Iron</keyword>
<dbReference type="PANTHER" id="PTHR24421:SF58">
    <property type="entry name" value="SIGNAL TRANSDUCTION HISTIDINE-PROTEIN KINASE_PHOSPHATASE UHPB"/>
    <property type="match status" value="1"/>
</dbReference>
<dbReference type="InterPro" id="IPR036890">
    <property type="entry name" value="HATPase_C_sf"/>
</dbReference>
<feature type="transmembrane region" description="Helical" evidence="21">
    <location>
        <begin position="63"/>
        <end position="81"/>
    </location>
</feature>
<comment type="catalytic activity">
    <reaction evidence="1">
        <text>ATP + protein L-histidine = ADP + protein N-phospho-L-histidine.</text>
        <dbReference type="EC" id="2.7.13.3"/>
    </reaction>
</comment>
<keyword evidence="11 21" id="KW-0812">Transmembrane</keyword>
<dbReference type="PROSITE" id="PS50109">
    <property type="entry name" value="HIS_KIN"/>
    <property type="match status" value="1"/>
</dbReference>
<evidence type="ECO:0000256" key="20">
    <source>
        <dbReference type="ARBA" id="ARBA00030800"/>
    </source>
</evidence>
<proteinExistence type="predicted"/>
<evidence type="ECO:0000256" key="16">
    <source>
        <dbReference type="ARBA" id="ARBA00023012"/>
    </source>
</evidence>
<evidence type="ECO:0000256" key="17">
    <source>
        <dbReference type="ARBA" id="ARBA00023014"/>
    </source>
</evidence>
<dbReference type="InterPro" id="IPR007895">
    <property type="entry name" value="MASE1"/>
</dbReference>
<evidence type="ECO:0000256" key="14">
    <source>
        <dbReference type="ARBA" id="ARBA00022989"/>
    </source>
</evidence>
<evidence type="ECO:0000313" key="23">
    <source>
        <dbReference type="EMBL" id="PJG85980.1"/>
    </source>
</evidence>
<feature type="transmembrane region" description="Helical" evidence="21">
    <location>
        <begin position="87"/>
        <end position="108"/>
    </location>
</feature>
<feature type="transmembrane region" description="Helical" evidence="21">
    <location>
        <begin position="38"/>
        <end position="56"/>
    </location>
</feature>
<protein>
    <recommendedName>
        <fullName evidence="6">Oxygen sensor histidine kinase NreB</fullName>
        <ecNumber evidence="5">2.7.13.3</ecNumber>
    </recommendedName>
    <alternativeName>
        <fullName evidence="20">Nitrogen regulation protein B</fullName>
    </alternativeName>
</protein>
<dbReference type="PRINTS" id="PR00344">
    <property type="entry name" value="BCTRLSENSOR"/>
</dbReference>
<keyword evidence="7" id="KW-1003">Cell membrane</keyword>
<dbReference type="Pfam" id="PF07730">
    <property type="entry name" value="HisKA_3"/>
    <property type="match status" value="1"/>
</dbReference>
<dbReference type="InterPro" id="IPR004358">
    <property type="entry name" value="Sig_transdc_His_kin-like_C"/>
</dbReference>
<dbReference type="OrthoDB" id="9797605at2"/>
<comment type="cofactor">
    <cofactor evidence="2">
        <name>[4Fe-4S] cluster</name>
        <dbReference type="ChEBI" id="CHEBI:49883"/>
    </cofactor>
</comment>
<organism evidence="23 24">
    <name type="scientific">Conservatibacter flavescens</name>
    <dbReference type="NCBI Taxonomy" id="28161"/>
    <lineage>
        <taxon>Bacteria</taxon>
        <taxon>Pseudomonadati</taxon>
        <taxon>Pseudomonadota</taxon>
        <taxon>Gammaproteobacteria</taxon>
        <taxon>Pasteurellales</taxon>
        <taxon>Pasteurellaceae</taxon>
        <taxon>Conservatibacter</taxon>
    </lineage>
</organism>
<keyword evidence="16" id="KW-0902">Two-component regulatory system</keyword>
<dbReference type="Gene3D" id="1.20.5.1930">
    <property type="match status" value="1"/>
</dbReference>
<evidence type="ECO:0000256" key="6">
    <source>
        <dbReference type="ARBA" id="ARBA00017322"/>
    </source>
</evidence>
<keyword evidence="10" id="KW-0808">Transferase</keyword>
<keyword evidence="13 23" id="KW-0418">Kinase</keyword>
<dbReference type="GO" id="GO:0005886">
    <property type="term" value="C:plasma membrane"/>
    <property type="evidence" value="ECO:0007669"/>
    <property type="project" value="UniProtKB-SubCell"/>
</dbReference>
<dbReference type="GO" id="GO:0051539">
    <property type="term" value="F:4 iron, 4 sulfur cluster binding"/>
    <property type="evidence" value="ECO:0007669"/>
    <property type="project" value="UniProtKB-KW"/>
</dbReference>
<keyword evidence="8" id="KW-0004">4Fe-4S</keyword>
<evidence type="ECO:0000256" key="13">
    <source>
        <dbReference type="ARBA" id="ARBA00022777"/>
    </source>
</evidence>
<comment type="function">
    <text evidence="19">Member of the two-component regulatory system NreB/NreC involved in the control of dissimilatory nitrate/nitrite reduction in response to oxygen. NreB functions as a direct oxygen sensor histidine kinase which is autophosphorylated, in the absence of oxygen, probably at the conserved histidine residue, and transfers its phosphate group probably to a conserved aspartate residue of NreC. NreB/NreC activates the expression of the nitrate (narGHJI) and nitrite (nir) reductase operons, as well as the putative nitrate transporter gene narT.</text>
</comment>
<keyword evidence="18 21" id="KW-0472">Membrane</keyword>
<evidence type="ECO:0000256" key="18">
    <source>
        <dbReference type="ARBA" id="ARBA00023136"/>
    </source>
</evidence>
<feature type="domain" description="Histidine kinase" evidence="22">
    <location>
        <begin position="315"/>
        <end position="503"/>
    </location>
</feature>
<feature type="transmembrane region" description="Helical" evidence="21">
    <location>
        <begin position="233"/>
        <end position="253"/>
    </location>
</feature>
<dbReference type="Proteomes" id="UP000229329">
    <property type="component" value="Unassembled WGS sequence"/>
</dbReference>
<evidence type="ECO:0000256" key="8">
    <source>
        <dbReference type="ARBA" id="ARBA00022485"/>
    </source>
</evidence>
<dbReference type="Pfam" id="PF05231">
    <property type="entry name" value="MASE1"/>
    <property type="match status" value="1"/>
</dbReference>
<feature type="transmembrane region" description="Helical" evidence="21">
    <location>
        <begin position="140"/>
        <end position="164"/>
    </location>
</feature>
<sequence>MRTLNKKSAIFLTALYSIFGIFCGNFCLWIISDYLLNDPILALFFLPCSLRLGIVLHIPRRFWAIPYVCEWLLIGLLWHTYPNLSVQWLYVLSLLSYLVCFKAFPYYTGTQWQKLSLQGGFIFIISLLNASLLAPTNHFGYTFLVSLTGGLLVVPACYLIYEYLFKHRWIPLTADLIHKPISLRTRHIFIYLFLFILNIYIQTTLPSEFMRFAIFCLAIPIILLAFHYGWQGALLGTLLNSIALIATSHGFSNVEMTDLLLSLSAQTVTGIFLGLAIQYQRDLNHSISIELSKNKWLTTQLIDTEETIRKEIARELHDEIGQNITAIRTQANILKRLKQSEATTKVADLIEALSLNVYDTTKSLLNRLRPKSLDDLGLQQSIQDLFLTLGFEKQHIQTDFAWHNPQDVILDHVTEMTLYRLCQESLNNIIKHAQASHIKLSLSVTNSIFLSIEDNGIGMDPTHYFNGFGIKGMRERVKLLGGDFQLHAELGQGTIITIRLPLR</sequence>
<dbReference type="GO" id="GO:0005737">
    <property type="term" value="C:cytoplasm"/>
    <property type="evidence" value="ECO:0007669"/>
    <property type="project" value="UniProtKB-SubCell"/>
</dbReference>
<evidence type="ECO:0000256" key="11">
    <source>
        <dbReference type="ARBA" id="ARBA00022692"/>
    </source>
</evidence>
<dbReference type="GO" id="GO:0046872">
    <property type="term" value="F:metal ion binding"/>
    <property type="evidence" value="ECO:0007669"/>
    <property type="project" value="UniProtKB-KW"/>
</dbReference>
<dbReference type="InterPro" id="IPR003594">
    <property type="entry name" value="HATPase_dom"/>
</dbReference>
<gene>
    <name evidence="23" type="ORF">CVP05_02090</name>
</gene>
<dbReference type="EMBL" id="PHHA01000003">
    <property type="protein sequence ID" value="PJG85980.1"/>
    <property type="molecule type" value="Genomic_DNA"/>
</dbReference>
<evidence type="ECO:0000256" key="21">
    <source>
        <dbReference type="SAM" id="Phobius"/>
    </source>
</evidence>
<keyword evidence="17" id="KW-0411">Iron-sulfur</keyword>
<dbReference type="GO" id="GO:0000155">
    <property type="term" value="F:phosphorelay sensor kinase activity"/>
    <property type="evidence" value="ECO:0007669"/>
    <property type="project" value="InterPro"/>
</dbReference>
<dbReference type="SUPFAM" id="SSF55874">
    <property type="entry name" value="ATPase domain of HSP90 chaperone/DNA topoisomerase II/histidine kinase"/>
    <property type="match status" value="1"/>
</dbReference>
<dbReference type="Gene3D" id="3.30.565.10">
    <property type="entry name" value="Histidine kinase-like ATPase, C-terminal domain"/>
    <property type="match status" value="1"/>
</dbReference>
<evidence type="ECO:0000256" key="1">
    <source>
        <dbReference type="ARBA" id="ARBA00000085"/>
    </source>
</evidence>
<dbReference type="InterPro" id="IPR011712">
    <property type="entry name" value="Sig_transdc_His_kin_sub3_dim/P"/>
</dbReference>
<evidence type="ECO:0000256" key="9">
    <source>
        <dbReference type="ARBA" id="ARBA00022490"/>
    </source>
</evidence>
<comment type="caution">
    <text evidence="23">The sequence shown here is derived from an EMBL/GenBank/DDBJ whole genome shotgun (WGS) entry which is preliminary data.</text>
</comment>
<evidence type="ECO:0000256" key="7">
    <source>
        <dbReference type="ARBA" id="ARBA00022475"/>
    </source>
</evidence>
<dbReference type="EC" id="2.7.13.3" evidence="5"/>
<evidence type="ECO:0000256" key="10">
    <source>
        <dbReference type="ARBA" id="ARBA00022679"/>
    </source>
</evidence>
<comment type="subcellular location">
    <subcellularLocation>
        <location evidence="4">Cell membrane</location>
        <topology evidence="4">Multi-pass membrane protein</topology>
    </subcellularLocation>
    <subcellularLocation>
        <location evidence="3">Cytoplasm</location>
    </subcellularLocation>
</comment>
<evidence type="ECO:0000256" key="2">
    <source>
        <dbReference type="ARBA" id="ARBA00001966"/>
    </source>
</evidence>
<evidence type="ECO:0000259" key="22">
    <source>
        <dbReference type="PROSITE" id="PS50109"/>
    </source>
</evidence>
<dbReference type="AlphaFoldDB" id="A0A2M8S4B1"/>
<evidence type="ECO:0000256" key="5">
    <source>
        <dbReference type="ARBA" id="ARBA00012438"/>
    </source>
</evidence>
<dbReference type="GO" id="GO:0046983">
    <property type="term" value="F:protein dimerization activity"/>
    <property type="evidence" value="ECO:0007669"/>
    <property type="project" value="InterPro"/>
</dbReference>
<evidence type="ECO:0000256" key="3">
    <source>
        <dbReference type="ARBA" id="ARBA00004496"/>
    </source>
</evidence>
<dbReference type="CDD" id="cd16917">
    <property type="entry name" value="HATPase_UhpB-NarQ-NarX-like"/>
    <property type="match status" value="1"/>
</dbReference>
<reference evidence="23 24" key="1">
    <citation type="submission" date="2017-11" db="EMBL/GenBank/DDBJ databases">
        <title>Reclassification of Bisgaard taxon 7 as Conservatibacter flavescens gen. nov., sp. nov.</title>
        <authorList>
            <person name="Christensen H."/>
        </authorList>
    </citation>
    <scope>NUCLEOTIDE SEQUENCE [LARGE SCALE GENOMIC DNA]</scope>
    <source>
        <strain evidence="23 24">7_4</strain>
    </source>
</reference>
<dbReference type="PANTHER" id="PTHR24421">
    <property type="entry name" value="NITRATE/NITRITE SENSOR PROTEIN NARX-RELATED"/>
    <property type="match status" value="1"/>
</dbReference>
<evidence type="ECO:0000256" key="19">
    <source>
        <dbReference type="ARBA" id="ARBA00024827"/>
    </source>
</evidence>
<dbReference type="SMART" id="SM00387">
    <property type="entry name" value="HATPase_c"/>
    <property type="match status" value="1"/>
</dbReference>
<feature type="transmembrane region" description="Helical" evidence="21">
    <location>
        <begin position="185"/>
        <end position="203"/>
    </location>
</feature>
<name>A0A2M8S4B1_9PAST</name>
<evidence type="ECO:0000256" key="15">
    <source>
        <dbReference type="ARBA" id="ARBA00023004"/>
    </source>
</evidence>
<evidence type="ECO:0000256" key="12">
    <source>
        <dbReference type="ARBA" id="ARBA00022723"/>
    </source>
</evidence>
<dbReference type="InterPro" id="IPR050482">
    <property type="entry name" value="Sensor_HK_TwoCompSys"/>
</dbReference>
<feature type="transmembrane region" description="Helical" evidence="21">
    <location>
        <begin position="209"/>
        <end position="226"/>
    </location>
</feature>
<keyword evidence="24" id="KW-1185">Reference proteome</keyword>
<feature type="transmembrane region" description="Helical" evidence="21">
    <location>
        <begin position="9"/>
        <end position="32"/>
    </location>
</feature>
<dbReference type="Pfam" id="PF02518">
    <property type="entry name" value="HATPase_c"/>
    <property type="match status" value="1"/>
</dbReference>
<dbReference type="InterPro" id="IPR005467">
    <property type="entry name" value="His_kinase_dom"/>
</dbReference>
<evidence type="ECO:0000313" key="24">
    <source>
        <dbReference type="Proteomes" id="UP000229329"/>
    </source>
</evidence>